<reference evidence="2 3" key="1">
    <citation type="journal article" date="2014" name="Genome Biol. Evol.">
        <title>The secreted proteins of Achlya hypogyna and Thraustotheca clavata identify the ancestral oomycete secretome and reveal gene acquisitions by horizontal gene transfer.</title>
        <authorList>
            <person name="Misner I."/>
            <person name="Blouin N."/>
            <person name="Leonard G."/>
            <person name="Richards T.A."/>
            <person name="Lane C.E."/>
        </authorList>
    </citation>
    <scope>NUCLEOTIDE SEQUENCE [LARGE SCALE GENOMIC DNA]</scope>
    <source>
        <strain evidence="2 3">ATCC 48635</strain>
    </source>
</reference>
<feature type="transmembrane region" description="Helical" evidence="1">
    <location>
        <begin position="25"/>
        <end position="45"/>
    </location>
</feature>
<proteinExistence type="predicted"/>
<keyword evidence="1" id="KW-0472">Membrane</keyword>
<evidence type="ECO:0000256" key="1">
    <source>
        <dbReference type="SAM" id="Phobius"/>
    </source>
</evidence>
<evidence type="ECO:0000313" key="3">
    <source>
        <dbReference type="Proteomes" id="UP000243579"/>
    </source>
</evidence>
<keyword evidence="1" id="KW-0812">Transmembrane</keyword>
<name>A0A1V9YCJ3_ACHHY</name>
<accession>A0A1V9YCJ3</accession>
<evidence type="ECO:0000313" key="2">
    <source>
        <dbReference type="EMBL" id="OQR83441.1"/>
    </source>
</evidence>
<keyword evidence="1" id="KW-1133">Transmembrane helix</keyword>
<dbReference type="EMBL" id="JNBR01002150">
    <property type="protein sequence ID" value="OQR83441.1"/>
    <property type="molecule type" value="Genomic_DNA"/>
</dbReference>
<keyword evidence="3" id="KW-1185">Reference proteome</keyword>
<organism evidence="2 3">
    <name type="scientific">Achlya hypogyna</name>
    <name type="common">Oomycete</name>
    <name type="synonym">Protoachlya hypogyna</name>
    <dbReference type="NCBI Taxonomy" id="1202772"/>
    <lineage>
        <taxon>Eukaryota</taxon>
        <taxon>Sar</taxon>
        <taxon>Stramenopiles</taxon>
        <taxon>Oomycota</taxon>
        <taxon>Saprolegniomycetes</taxon>
        <taxon>Saprolegniales</taxon>
        <taxon>Achlyaceae</taxon>
        <taxon>Achlya</taxon>
    </lineage>
</organism>
<dbReference type="OrthoDB" id="95392at2759"/>
<dbReference type="AlphaFoldDB" id="A0A1V9YCJ3"/>
<dbReference type="Gene3D" id="3.40.50.1820">
    <property type="entry name" value="alpha/beta hydrolase"/>
    <property type="match status" value="1"/>
</dbReference>
<protein>
    <submittedName>
        <fullName evidence="2">Uncharacterized protein</fullName>
    </submittedName>
</protein>
<dbReference type="PANTHER" id="PTHR22538:SF1">
    <property type="entry name" value="VWFD DOMAIN-CONTAINING PROTEIN"/>
    <property type="match status" value="1"/>
</dbReference>
<dbReference type="Proteomes" id="UP000243579">
    <property type="component" value="Unassembled WGS sequence"/>
</dbReference>
<dbReference type="PANTHER" id="PTHR22538">
    <property type="entry name" value="CILIA- AND FLAGELLA-ASSOCIATED PROTEIN 74"/>
    <property type="match status" value="1"/>
</dbReference>
<sequence>MADTAAVAYASVQEPARTRRFTPRVVLAIVVICGFVSVVVGAIALHPSDDTATTLTGAAPGVISYIQQTPGLRLTLHAKRPSMQLNSQQTATVFVLPRADGKFDSVLTQPGPNITETYLLVDDRAYYATSQAGVVLSVDCLSPDQLPPLDKLQMSLNEAKIVDLVETDSPSVAPTDCPGGTWIQLTFAGEVFAVCKSPNNQLTHAISQDLDVTIEYVTDSAQLPSLKIPQPRQEKLLVCPSISRATTLPTLPTHLEATTKSSLLPRVARFGSASCGCKGKQKPCLFVHGVGMPFAGPMSNLDVFNWGNVHNHAPCCSSTKFVHYETWKHGWEEPNLQAKFCEDALAVSNSETKTVGDLILVTYSMGNLVAGGAVANGFCNLSNKVSWVSLAAPMQGSKTANLLEQKCNAGGWNLPLQGLLQLITLCPMTNAFRQLKHISAVANDERRQFEAASAVRKQYATNVLCGSSSLGLVSMYGPPLALVSALTHHGDVNDGVVAFESCADGFAKASFSTDYADGGNYLVSTNHLDNSFRIGDGWWGTNRKPLKWFECAL</sequence>
<comment type="caution">
    <text evidence="2">The sequence shown here is derived from an EMBL/GenBank/DDBJ whole genome shotgun (WGS) entry which is preliminary data.</text>
</comment>
<gene>
    <name evidence="2" type="ORF">ACHHYP_14705</name>
</gene>
<dbReference type="InterPro" id="IPR029058">
    <property type="entry name" value="AB_hydrolase_fold"/>
</dbReference>